<evidence type="ECO:0000313" key="2">
    <source>
        <dbReference type="EMBL" id="OHA26346.1"/>
    </source>
</evidence>
<evidence type="ECO:0000256" key="1">
    <source>
        <dbReference type="SAM" id="MobiDB-lite"/>
    </source>
</evidence>
<evidence type="ECO:0000313" key="3">
    <source>
        <dbReference type="Proteomes" id="UP000177943"/>
    </source>
</evidence>
<organism evidence="2 3">
    <name type="scientific">Candidatus Taylorbacteria bacterium RIFCSPHIGHO2_02_FULL_45_35</name>
    <dbReference type="NCBI Taxonomy" id="1802311"/>
    <lineage>
        <taxon>Bacteria</taxon>
        <taxon>Candidatus Tayloriibacteriota</taxon>
    </lineage>
</organism>
<dbReference type="Proteomes" id="UP000177943">
    <property type="component" value="Unassembled WGS sequence"/>
</dbReference>
<accession>A0A1G2MR47</accession>
<comment type="caution">
    <text evidence="2">The sequence shown here is derived from an EMBL/GenBank/DDBJ whole genome shotgun (WGS) entry which is preliminary data.</text>
</comment>
<proteinExistence type="predicted"/>
<reference evidence="2 3" key="1">
    <citation type="journal article" date="2016" name="Nat. Commun.">
        <title>Thousands of microbial genomes shed light on interconnected biogeochemical processes in an aquifer system.</title>
        <authorList>
            <person name="Anantharaman K."/>
            <person name="Brown C.T."/>
            <person name="Hug L.A."/>
            <person name="Sharon I."/>
            <person name="Castelle C.J."/>
            <person name="Probst A.J."/>
            <person name="Thomas B.C."/>
            <person name="Singh A."/>
            <person name="Wilkins M.J."/>
            <person name="Karaoz U."/>
            <person name="Brodie E.L."/>
            <person name="Williams K.H."/>
            <person name="Hubbard S.S."/>
            <person name="Banfield J.F."/>
        </authorList>
    </citation>
    <scope>NUCLEOTIDE SEQUENCE [LARGE SCALE GENOMIC DNA]</scope>
</reference>
<gene>
    <name evidence="2" type="ORF">A3D56_03655</name>
</gene>
<protein>
    <submittedName>
        <fullName evidence="2">Uncharacterized protein</fullName>
    </submittedName>
</protein>
<feature type="compositionally biased region" description="Low complexity" evidence="1">
    <location>
        <begin position="395"/>
        <end position="406"/>
    </location>
</feature>
<feature type="region of interest" description="Disordered" evidence="1">
    <location>
        <begin position="392"/>
        <end position="412"/>
    </location>
</feature>
<dbReference type="EMBL" id="MHRP01000032">
    <property type="protein sequence ID" value="OHA26346.1"/>
    <property type="molecule type" value="Genomic_DNA"/>
</dbReference>
<sequence length="503" mass="57056">MTFPFFFSLLVQISNVDYIEFVRIVNILDNSSFLISMRTRHIEIMETKSIVAIRFLNFVSRYTAIDKAQLATLGGEGVEAAVWAKHGIRAENGWLIERNRGRKASLINGSAYRTHNQLGTFPQILAGYGKERVFIDGFHLDLCGNFSSETIANFAPVLPLVFASPARCLAVTVADQRRNTILETWTTVRKEGEALFGKTQVSTLLEHFSLEQKQVPKPKNLPAFMQPSDPEKAAKREFGLLVEIARLLKRHQSMRSTVERYLYVSRYGGRAFRMRTYFFHFEPTGRKTDSPTKLAMSWVLSQLFFGRDGKFEEVQIPESVTVANTKPTAEPLTKEKPMLVPLPVPQPQESKLRAVAEALGGAEKAEYDRLTSDSARLQKFLQVLNSNGETVMPVSQTPITTTSPSTPEKKKKKWQDFSERDQIVWLLNSLEQRAQNSDGRWQKADWQKLLKKDFGHYNASLGISLRAALARTSGKFRPNFEERIRRVMGGEAPTYLARLLSIL</sequence>
<dbReference type="AlphaFoldDB" id="A0A1G2MR47"/>
<name>A0A1G2MR47_9BACT</name>